<evidence type="ECO:0000256" key="1">
    <source>
        <dbReference type="SAM" id="SignalP"/>
    </source>
</evidence>
<reference evidence="3" key="1">
    <citation type="submission" date="2020-03" db="EMBL/GenBank/DDBJ databases">
        <title>Complete genome sequence of sulfur-oxidizing bacterium skT11.</title>
        <authorList>
            <person name="Kanda M."/>
            <person name="Kojima H."/>
            <person name="Fukui M."/>
        </authorList>
    </citation>
    <scope>NUCLEOTIDE SEQUENCE [LARGE SCALE GENOMIC DNA]</scope>
    <source>
        <strain evidence="3">skT11</strain>
    </source>
</reference>
<evidence type="ECO:0000313" key="3">
    <source>
        <dbReference type="Proteomes" id="UP000502260"/>
    </source>
</evidence>
<evidence type="ECO:0008006" key="4">
    <source>
        <dbReference type="Google" id="ProtNLM"/>
    </source>
</evidence>
<dbReference type="GO" id="GO:0006508">
    <property type="term" value="P:proteolysis"/>
    <property type="evidence" value="ECO:0007669"/>
    <property type="project" value="InterPro"/>
</dbReference>
<proteinExistence type="predicted"/>
<protein>
    <recommendedName>
        <fullName evidence="4">Aspartyl protease</fullName>
    </recommendedName>
</protein>
<evidence type="ECO:0000313" key="2">
    <source>
        <dbReference type="EMBL" id="BCB26411.1"/>
    </source>
</evidence>
<keyword evidence="3" id="KW-1185">Reference proteome</keyword>
<dbReference type="CDD" id="cd05483">
    <property type="entry name" value="retropepsin_like_bacteria"/>
    <property type="match status" value="1"/>
</dbReference>
<dbReference type="SUPFAM" id="SSF50630">
    <property type="entry name" value="Acid proteases"/>
    <property type="match status" value="1"/>
</dbReference>
<dbReference type="Proteomes" id="UP000502260">
    <property type="component" value="Chromosome"/>
</dbReference>
<accession>A0A6F8VB85</accession>
<organism evidence="2 3">
    <name type="scientific">Sulfurimicrobium lacus</name>
    <dbReference type="NCBI Taxonomy" id="2715678"/>
    <lineage>
        <taxon>Bacteria</taxon>
        <taxon>Pseudomonadati</taxon>
        <taxon>Pseudomonadota</taxon>
        <taxon>Betaproteobacteria</taxon>
        <taxon>Nitrosomonadales</taxon>
        <taxon>Sulfuricellaceae</taxon>
        <taxon>Sulfurimicrobium</taxon>
    </lineage>
</organism>
<keyword evidence="1" id="KW-0732">Signal</keyword>
<dbReference type="InterPro" id="IPR021109">
    <property type="entry name" value="Peptidase_aspartic_dom_sf"/>
</dbReference>
<dbReference type="GO" id="GO:0004190">
    <property type="term" value="F:aspartic-type endopeptidase activity"/>
    <property type="evidence" value="ECO:0007669"/>
    <property type="project" value="InterPro"/>
</dbReference>
<dbReference type="KEGG" id="slac:SKTS_12970"/>
<dbReference type="InterPro" id="IPR011969">
    <property type="entry name" value="Clan_AA_Asp_peptidase_C"/>
</dbReference>
<sequence>MQKIYSSLTLVGVLLFPATSFATDISVAGLFSDRALVTINGGTQKLLRVGEKTPEGVKLIGANSNQAILEVDGKRMTLGLGQGTSTGGAQESGGAAKVILTADSQGHFITTGSINGNSTRFLVDTGATTIAMSSAEAKRLGLSYQNGERGYSSTANGIVPVYRISLNNVKVGDISLNGVSASVHESPMPVVLLGMSFLNRVNMKREGDSMVLTKRY</sequence>
<dbReference type="Pfam" id="PF13975">
    <property type="entry name" value="gag-asp_proteas"/>
    <property type="match status" value="1"/>
</dbReference>
<feature type="chain" id="PRO_5026217373" description="Aspartyl protease" evidence="1">
    <location>
        <begin position="23"/>
        <end position="216"/>
    </location>
</feature>
<dbReference type="EMBL" id="AP022853">
    <property type="protein sequence ID" value="BCB26411.1"/>
    <property type="molecule type" value="Genomic_DNA"/>
</dbReference>
<dbReference type="Gene3D" id="2.40.70.10">
    <property type="entry name" value="Acid Proteases"/>
    <property type="match status" value="1"/>
</dbReference>
<name>A0A6F8VB85_9PROT</name>
<dbReference type="InterPro" id="IPR034122">
    <property type="entry name" value="Retropepsin-like_bacterial"/>
</dbReference>
<dbReference type="PROSITE" id="PS00141">
    <property type="entry name" value="ASP_PROTEASE"/>
    <property type="match status" value="1"/>
</dbReference>
<dbReference type="RefSeq" id="WP_244617462.1">
    <property type="nucleotide sequence ID" value="NZ_AP022853.1"/>
</dbReference>
<feature type="signal peptide" evidence="1">
    <location>
        <begin position="1"/>
        <end position="22"/>
    </location>
</feature>
<dbReference type="NCBIfam" id="TIGR02281">
    <property type="entry name" value="clan_AA_DTGA"/>
    <property type="match status" value="1"/>
</dbReference>
<gene>
    <name evidence="2" type="ORF">SKTS_12970</name>
</gene>
<dbReference type="AlphaFoldDB" id="A0A6F8VB85"/>
<dbReference type="InterPro" id="IPR001969">
    <property type="entry name" value="Aspartic_peptidase_AS"/>
</dbReference>